<proteinExistence type="predicted"/>
<evidence type="ECO:0008006" key="3">
    <source>
        <dbReference type="Google" id="ProtNLM"/>
    </source>
</evidence>
<dbReference type="Pfam" id="PF13692">
    <property type="entry name" value="Glyco_trans_1_4"/>
    <property type="match status" value="1"/>
</dbReference>
<accession>A0A5B9QX94</accession>
<dbReference type="RefSeq" id="WP_068130366.1">
    <property type="nucleotide sequence ID" value="NZ_CP042914.1"/>
</dbReference>
<evidence type="ECO:0000313" key="1">
    <source>
        <dbReference type="EMBL" id="QEG42509.1"/>
    </source>
</evidence>
<protein>
    <recommendedName>
        <fullName evidence="3">Teichuronic acid biosynthesis glycosyltransferase TuaH</fullName>
    </recommendedName>
</protein>
<dbReference type="Gene3D" id="3.40.50.11010">
    <property type="match status" value="1"/>
</dbReference>
<dbReference type="AlphaFoldDB" id="A0A5B9QX94"/>
<dbReference type="Gene3D" id="3.40.50.2000">
    <property type="entry name" value="Glycogen Phosphorylase B"/>
    <property type="match status" value="1"/>
</dbReference>
<sequence length="421" mass="47052">MDRLIVFSDDWGRHPSSCQHLIRQLLPTTEVTWVNTIGMRPPRLDLLTARRGLEKIASWARRSEAKVVVRSANTTEAPEKAVEHVQASQLDSRNSHLASPTVIDAKMWPWMTHTWDRWLNQKLLCRQLHEAAEGAVAITTIPIVTDLIGTLPASKWVYYCVDDFSVWPGLDGKTLGRMEDALLPQMDRIVCVSDTLAEGIRKRGQDCEVLTHGVDLAFWQQPTPSPPTPQSPLPALRSPTVLFWGVVDRRMNVDWMLALADSLDEGQIVLAGPQQDPDPRLAQHERIQLLGPVPFEQLPELARQAGVLIMPYADLPVTRAMQPLKLKEYLATLKPVVVSPLPAIRGWEEFLHVAHDAEQFIALVKQQIANAAGGEDSEAKPIDLAALKDRLRAESWSAKAERLMEMIDSYPPQGTSRSLSS</sequence>
<reference evidence="1 2" key="1">
    <citation type="submission" date="2019-08" db="EMBL/GenBank/DDBJ databases">
        <title>Deep-cultivation of Planctomycetes and their phenomic and genomic characterization uncovers novel biology.</title>
        <authorList>
            <person name="Wiegand S."/>
            <person name="Jogler M."/>
            <person name="Boedeker C."/>
            <person name="Pinto D."/>
            <person name="Vollmers J."/>
            <person name="Rivas-Marin E."/>
            <person name="Kohn T."/>
            <person name="Peeters S.H."/>
            <person name="Heuer A."/>
            <person name="Rast P."/>
            <person name="Oberbeckmann S."/>
            <person name="Bunk B."/>
            <person name="Jeske O."/>
            <person name="Meyerdierks A."/>
            <person name="Storesund J.E."/>
            <person name="Kallscheuer N."/>
            <person name="Luecker S."/>
            <person name="Lage O.M."/>
            <person name="Pohl T."/>
            <person name="Merkel B.J."/>
            <person name="Hornburger P."/>
            <person name="Mueller R.-W."/>
            <person name="Bruemmer F."/>
            <person name="Labrenz M."/>
            <person name="Spormann A.M."/>
            <person name="Op den Camp H."/>
            <person name="Overmann J."/>
            <person name="Amann R."/>
            <person name="Jetten M.S.M."/>
            <person name="Mascher T."/>
            <person name="Medema M.H."/>
            <person name="Devos D.P."/>
            <person name="Kaster A.-K."/>
            <person name="Ovreas L."/>
            <person name="Rohde M."/>
            <person name="Galperin M.Y."/>
            <person name="Jogler C."/>
        </authorList>
    </citation>
    <scope>NUCLEOTIDE SEQUENCE [LARGE SCALE GENOMIC DNA]</scope>
    <source>
        <strain evidence="1 2">UC8</strain>
    </source>
</reference>
<keyword evidence="2" id="KW-1185">Reference proteome</keyword>
<dbReference type="KEGG" id="rul:UC8_45480"/>
<dbReference type="SUPFAM" id="SSF53756">
    <property type="entry name" value="UDP-Glycosyltransferase/glycogen phosphorylase"/>
    <property type="match status" value="1"/>
</dbReference>
<name>A0A5B9QX94_9BACT</name>
<dbReference type="Proteomes" id="UP000325286">
    <property type="component" value="Chromosome"/>
</dbReference>
<dbReference type="EMBL" id="CP042914">
    <property type="protein sequence ID" value="QEG42509.1"/>
    <property type="molecule type" value="Genomic_DNA"/>
</dbReference>
<gene>
    <name evidence="1" type="ORF">UC8_45480</name>
</gene>
<evidence type="ECO:0000313" key="2">
    <source>
        <dbReference type="Proteomes" id="UP000325286"/>
    </source>
</evidence>
<organism evidence="1 2">
    <name type="scientific">Roseimaritima ulvae</name>
    <dbReference type="NCBI Taxonomy" id="980254"/>
    <lineage>
        <taxon>Bacteria</taxon>
        <taxon>Pseudomonadati</taxon>
        <taxon>Planctomycetota</taxon>
        <taxon>Planctomycetia</taxon>
        <taxon>Pirellulales</taxon>
        <taxon>Pirellulaceae</taxon>
        <taxon>Roseimaritima</taxon>
    </lineage>
</organism>
<dbReference type="OrthoDB" id="9816564at2"/>